<evidence type="ECO:0000256" key="5">
    <source>
        <dbReference type="ARBA" id="ARBA00023242"/>
    </source>
</evidence>
<protein>
    <submittedName>
        <fullName evidence="9">B3 domain-containing protein At2g36080 isoform X1</fullName>
    </submittedName>
</protein>
<keyword evidence="5" id="KW-0539">Nucleus</keyword>
<dbReference type="AlphaFoldDB" id="A0A6J1CU42"/>
<keyword evidence="3" id="KW-0238">DNA-binding</keyword>
<evidence type="ECO:0000256" key="1">
    <source>
        <dbReference type="ARBA" id="ARBA00004123"/>
    </source>
</evidence>
<feature type="region of interest" description="Disordered" evidence="6">
    <location>
        <begin position="207"/>
        <end position="249"/>
    </location>
</feature>
<dbReference type="GO" id="GO:0003677">
    <property type="term" value="F:DNA binding"/>
    <property type="evidence" value="ECO:0007669"/>
    <property type="project" value="UniProtKB-KW"/>
</dbReference>
<dbReference type="Gene3D" id="2.40.330.10">
    <property type="entry name" value="DNA-binding pseudobarrel domain"/>
    <property type="match status" value="1"/>
</dbReference>
<dbReference type="RefSeq" id="XP_022144743.1">
    <property type="nucleotide sequence ID" value="XM_022289051.1"/>
</dbReference>
<dbReference type="GO" id="GO:0005634">
    <property type="term" value="C:nucleus"/>
    <property type="evidence" value="ECO:0007669"/>
    <property type="project" value="UniProtKB-SubCell"/>
</dbReference>
<evidence type="ECO:0000256" key="4">
    <source>
        <dbReference type="ARBA" id="ARBA00023163"/>
    </source>
</evidence>
<dbReference type="InterPro" id="IPR003340">
    <property type="entry name" value="B3_DNA-bd"/>
</dbReference>
<dbReference type="SUPFAM" id="SSF101936">
    <property type="entry name" value="DNA-binding pseudobarrel domain"/>
    <property type="match status" value="1"/>
</dbReference>
<dbReference type="GO" id="GO:0003700">
    <property type="term" value="F:DNA-binding transcription factor activity"/>
    <property type="evidence" value="ECO:0007669"/>
    <property type="project" value="InterPro"/>
</dbReference>
<dbReference type="InterPro" id="IPR015300">
    <property type="entry name" value="DNA-bd_pseudobarrel_sf"/>
</dbReference>
<name>A0A6J1CU42_MOMCH</name>
<gene>
    <name evidence="9" type="primary">LOC111014360</name>
</gene>
<comment type="subcellular location">
    <subcellularLocation>
        <location evidence="1">Nucleus</location>
    </subcellularLocation>
</comment>
<dbReference type="CDD" id="cd10017">
    <property type="entry name" value="B3_DNA"/>
    <property type="match status" value="1"/>
</dbReference>
<sequence length="264" mass="29379">MQNNPNPTWISLRHQPSAMSAADHQPMFEKPLTPSDVGKLNRLVIPKQYAEKYFPLSGAAATAADKGLLLSFEDESGKLWRFRYSYWNSSQSYVLTKGWSRYVKEKRLDAGDVVVFERHRLDGDRLFIGWKRRSPAAAAAADGGRSPGVAPPCSRGWTSMFCSGHPYHPSPPPYQSSHPESSVQSRTVSVGNSKILRLFGVNLECQTNVSEPEPPPSGGGGGFDLSGRNDPTRHHSYPHYSPPLPHHMDFTFSQDVKQTKYHQG</sequence>
<proteinExistence type="predicted"/>
<reference evidence="9" key="1">
    <citation type="submission" date="2025-08" db="UniProtKB">
        <authorList>
            <consortium name="RefSeq"/>
        </authorList>
    </citation>
    <scope>IDENTIFICATION</scope>
    <source>
        <strain evidence="9">OHB3-1</strain>
    </source>
</reference>
<evidence type="ECO:0000313" key="8">
    <source>
        <dbReference type="Proteomes" id="UP000504603"/>
    </source>
</evidence>
<dbReference type="OrthoDB" id="2020802at2759"/>
<feature type="domain" description="TF-B3" evidence="7">
    <location>
        <begin position="28"/>
        <end position="134"/>
    </location>
</feature>
<organism evidence="8 9">
    <name type="scientific">Momordica charantia</name>
    <name type="common">Bitter gourd</name>
    <name type="synonym">Balsam pear</name>
    <dbReference type="NCBI Taxonomy" id="3673"/>
    <lineage>
        <taxon>Eukaryota</taxon>
        <taxon>Viridiplantae</taxon>
        <taxon>Streptophyta</taxon>
        <taxon>Embryophyta</taxon>
        <taxon>Tracheophyta</taxon>
        <taxon>Spermatophyta</taxon>
        <taxon>Magnoliopsida</taxon>
        <taxon>eudicotyledons</taxon>
        <taxon>Gunneridae</taxon>
        <taxon>Pentapetalae</taxon>
        <taxon>rosids</taxon>
        <taxon>fabids</taxon>
        <taxon>Cucurbitales</taxon>
        <taxon>Cucurbitaceae</taxon>
        <taxon>Momordiceae</taxon>
        <taxon>Momordica</taxon>
    </lineage>
</organism>
<dbReference type="KEGG" id="mcha:111014360"/>
<dbReference type="PANTHER" id="PTHR31140:SF70">
    <property type="entry name" value="B3 DOMAIN-CONTAINING PROTEIN OS11G0156000"/>
    <property type="match status" value="1"/>
</dbReference>
<evidence type="ECO:0000256" key="6">
    <source>
        <dbReference type="SAM" id="MobiDB-lite"/>
    </source>
</evidence>
<evidence type="ECO:0000313" key="9">
    <source>
        <dbReference type="RefSeq" id="XP_022144743.1"/>
    </source>
</evidence>
<keyword evidence="8" id="KW-1185">Reference proteome</keyword>
<evidence type="ECO:0000256" key="2">
    <source>
        <dbReference type="ARBA" id="ARBA00023015"/>
    </source>
</evidence>
<keyword evidence="2" id="KW-0805">Transcription regulation</keyword>
<dbReference type="PROSITE" id="PS50863">
    <property type="entry name" value="B3"/>
    <property type="match status" value="1"/>
</dbReference>
<dbReference type="SMART" id="SM01019">
    <property type="entry name" value="B3"/>
    <property type="match status" value="1"/>
</dbReference>
<dbReference type="Pfam" id="PF02362">
    <property type="entry name" value="B3"/>
    <property type="match status" value="1"/>
</dbReference>
<evidence type="ECO:0000259" key="7">
    <source>
        <dbReference type="PROSITE" id="PS50863"/>
    </source>
</evidence>
<evidence type="ECO:0000256" key="3">
    <source>
        <dbReference type="ARBA" id="ARBA00023125"/>
    </source>
</evidence>
<keyword evidence="4" id="KW-0804">Transcription</keyword>
<dbReference type="GeneID" id="111014360"/>
<dbReference type="PANTHER" id="PTHR31140">
    <property type="entry name" value="B3 DOMAIN-CONTAINING TRANSCRIPTION FACTOR ABI3"/>
    <property type="match status" value="1"/>
</dbReference>
<dbReference type="InterPro" id="IPR044800">
    <property type="entry name" value="LEC2-like"/>
</dbReference>
<dbReference type="Proteomes" id="UP000504603">
    <property type="component" value="Unplaced"/>
</dbReference>
<accession>A0A6J1CU42</accession>